<organism evidence="2 3">
    <name type="scientific">Sungouiella intermedia</name>
    <dbReference type="NCBI Taxonomy" id="45354"/>
    <lineage>
        <taxon>Eukaryota</taxon>
        <taxon>Fungi</taxon>
        <taxon>Dikarya</taxon>
        <taxon>Ascomycota</taxon>
        <taxon>Saccharomycotina</taxon>
        <taxon>Pichiomycetes</taxon>
        <taxon>Metschnikowiaceae</taxon>
        <taxon>Sungouiella</taxon>
    </lineage>
</organism>
<evidence type="ECO:0000256" key="1">
    <source>
        <dbReference type="SAM" id="Phobius"/>
    </source>
</evidence>
<feature type="transmembrane region" description="Helical" evidence="1">
    <location>
        <begin position="66"/>
        <end position="85"/>
    </location>
</feature>
<reference evidence="2 3" key="1">
    <citation type="submission" date="2016-10" db="EMBL/GenBank/DDBJ databases">
        <authorList>
            <person name="de Groot N.N."/>
        </authorList>
    </citation>
    <scope>NUCLEOTIDE SEQUENCE [LARGE SCALE GENOMIC DNA]</scope>
    <source>
        <strain evidence="2 3">PYCC 4715</strain>
    </source>
</reference>
<evidence type="ECO:0000313" key="3">
    <source>
        <dbReference type="Proteomes" id="UP000182259"/>
    </source>
</evidence>
<sequence length="135" mass="15043">MLPMEQVPFQLQNEDHQIFDELDREGRVISLSYGLALIAAFIFSHGIVIIEIWAAYAARARIGNRILLTTFLVLTLDFHILLGSAKGAKSKLSLDFWILVALVVPILQDNLRALILLILALVGIFAFMPSLQEVA</sequence>
<keyword evidence="1" id="KW-1133">Transmembrane helix</keyword>
<dbReference type="Proteomes" id="UP000182259">
    <property type="component" value="Chromosome III"/>
</dbReference>
<feature type="transmembrane region" description="Helical" evidence="1">
    <location>
        <begin position="114"/>
        <end position="131"/>
    </location>
</feature>
<keyword evidence="1" id="KW-0472">Membrane</keyword>
<protein>
    <submittedName>
        <fullName evidence="2">CIC11C00000001078</fullName>
    </submittedName>
</protein>
<keyword evidence="1" id="KW-0812">Transmembrane</keyword>
<evidence type="ECO:0000313" key="2">
    <source>
        <dbReference type="EMBL" id="SGZ52916.1"/>
    </source>
</evidence>
<feature type="transmembrane region" description="Helical" evidence="1">
    <location>
        <begin position="31"/>
        <end position="54"/>
    </location>
</feature>
<accession>A0A1L0D8R0</accession>
<dbReference type="AlphaFoldDB" id="A0A1L0D8R0"/>
<dbReference type="EMBL" id="LT635766">
    <property type="protein sequence ID" value="SGZ52916.1"/>
    <property type="molecule type" value="Genomic_DNA"/>
</dbReference>
<gene>
    <name evidence="2" type="ORF">SAMEA4029009_CIC11G00000001078</name>
</gene>
<name>A0A1L0D8R0_9ASCO</name>
<feature type="transmembrane region" description="Helical" evidence="1">
    <location>
        <begin position="91"/>
        <end position="107"/>
    </location>
</feature>
<proteinExistence type="predicted"/>